<dbReference type="Proteomes" id="UP000272942">
    <property type="component" value="Unassembled WGS sequence"/>
</dbReference>
<reference evidence="2 3" key="2">
    <citation type="submission" date="2018-11" db="EMBL/GenBank/DDBJ databases">
        <authorList>
            <consortium name="Pathogen Informatics"/>
        </authorList>
    </citation>
    <scope>NUCLEOTIDE SEQUENCE [LARGE SCALE GENOMIC DNA]</scope>
    <source>
        <strain evidence="2 3">Egypt</strain>
    </source>
</reference>
<evidence type="ECO:0000256" key="1">
    <source>
        <dbReference type="SAM" id="MobiDB-lite"/>
    </source>
</evidence>
<gene>
    <name evidence="2" type="ORF">ECPE_LOCUS3600</name>
</gene>
<protein>
    <submittedName>
        <fullName evidence="4">DUF3231 family protein</fullName>
    </submittedName>
</protein>
<keyword evidence="3" id="KW-1185">Reference proteome</keyword>
<evidence type="ECO:0000313" key="3">
    <source>
        <dbReference type="Proteomes" id="UP000272942"/>
    </source>
</evidence>
<dbReference type="AlphaFoldDB" id="A0A183A9G5"/>
<name>A0A183A9G5_9TREM</name>
<feature type="region of interest" description="Disordered" evidence="1">
    <location>
        <begin position="70"/>
        <end position="91"/>
    </location>
</feature>
<dbReference type="EMBL" id="UZAN01040538">
    <property type="protein sequence ID" value="VDP69997.1"/>
    <property type="molecule type" value="Genomic_DNA"/>
</dbReference>
<organism evidence="4">
    <name type="scientific">Echinostoma caproni</name>
    <dbReference type="NCBI Taxonomy" id="27848"/>
    <lineage>
        <taxon>Eukaryota</taxon>
        <taxon>Metazoa</taxon>
        <taxon>Spiralia</taxon>
        <taxon>Lophotrochozoa</taxon>
        <taxon>Platyhelminthes</taxon>
        <taxon>Trematoda</taxon>
        <taxon>Digenea</taxon>
        <taxon>Plagiorchiida</taxon>
        <taxon>Echinostomata</taxon>
        <taxon>Echinostomatoidea</taxon>
        <taxon>Echinostomatidae</taxon>
        <taxon>Echinostoma</taxon>
    </lineage>
</organism>
<proteinExistence type="predicted"/>
<evidence type="ECO:0000313" key="4">
    <source>
        <dbReference type="WBParaSite" id="ECPE_0000360301-mRNA-1"/>
    </source>
</evidence>
<sequence length="91" mass="9860">MQFSSEHDSQDQMQYNDSECIDIPHILRLLHGNWTGLYTAAEGTPAVLGQTTVGPERVFAGGEVDSMVAGFNDEPTPEIHPHPQGSGNPNL</sequence>
<evidence type="ECO:0000313" key="2">
    <source>
        <dbReference type="EMBL" id="VDP69997.1"/>
    </source>
</evidence>
<dbReference type="WBParaSite" id="ECPE_0000360301-mRNA-1">
    <property type="protein sequence ID" value="ECPE_0000360301-mRNA-1"/>
    <property type="gene ID" value="ECPE_0000360301"/>
</dbReference>
<reference evidence="4" key="1">
    <citation type="submission" date="2016-06" db="UniProtKB">
        <authorList>
            <consortium name="WormBaseParasite"/>
        </authorList>
    </citation>
    <scope>IDENTIFICATION</scope>
</reference>
<accession>A0A183A9G5</accession>